<dbReference type="Gene3D" id="1.10.10.60">
    <property type="entry name" value="Homeodomain-like"/>
    <property type="match status" value="2"/>
</dbReference>
<dbReference type="PRINTS" id="PR00032">
    <property type="entry name" value="HTHARAC"/>
</dbReference>
<dbReference type="RefSeq" id="WP_201310842.1">
    <property type="nucleotide sequence ID" value="NZ_BLYI01000031.1"/>
</dbReference>
<dbReference type="PROSITE" id="PS01124">
    <property type="entry name" value="HTH_ARAC_FAMILY_2"/>
    <property type="match status" value="1"/>
</dbReference>
<dbReference type="SUPFAM" id="SSF46689">
    <property type="entry name" value="Homeodomain-like"/>
    <property type="match status" value="2"/>
</dbReference>
<protein>
    <submittedName>
        <fullName evidence="5">AraC family transcriptional regulator</fullName>
    </submittedName>
</protein>
<evidence type="ECO:0000313" key="6">
    <source>
        <dbReference type="Proteomes" id="UP000613208"/>
    </source>
</evidence>
<dbReference type="EMBL" id="BLYI01000031">
    <property type="protein sequence ID" value="GFO85133.1"/>
    <property type="molecule type" value="Genomic_DNA"/>
</dbReference>
<organism evidence="5 6">
    <name type="scientific">Anaerostipes butyraticus</name>
    <dbReference type="NCBI Taxonomy" id="645466"/>
    <lineage>
        <taxon>Bacteria</taxon>
        <taxon>Bacillati</taxon>
        <taxon>Bacillota</taxon>
        <taxon>Clostridia</taxon>
        <taxon>Lachnospirales</taxon>
        <taxon>Lachnospiraceae</taxon>
        <taxon>Anaerostipes</taxon>
    </lineage>
</organism>
<dbReference type="Gene3D" id="2.60.120.10">
    <property type="entry name" value="Jelly Rolls"/>
    <property type="match status" value="1"/>
</dbReference>
<evidence type="ECO:0000256" key="1">
    <source>
        <dbReference type="ARBA" id="ARBA00023015"/>
    </source>
</evidence>
<accession>A0A916VDF0</accession>
<evidence type="ECO:0000256" key="2">
    <source>
        <dbReference type="ARBA" id="ARBA00023125"/>
    </source>
</evidence>
<dbReference type="GO" id="GO:0043565">
    <property type="term" value="F:sequence-specific DNA binding"/>
    <property type="evidence" value="ECO:0007669"/>
    <property type="project" value="InterPro"/>
</dbReference>
<reference evidence="5" key="1">
    <citation type="submission" date="2020-06" db="EMBL/GenBank/DDBJ databases">
        <title>Characterization of fructooligosaccharide metabolism and fructooligosaccharide-degrading enzymes in human commensal butyrate producers.</title>
        <authorList>
            <person name="Tanno H."/>
            <person name="Fujii T."/>
            <person name="Hirano K."/>
            <person name="Maeno S."/>
            <person name="Tonozuka T."/>
            <person name="Sakamoto M."/>
            <person name="Ohkuma M."/>
            <person name="Tochio T."/>
            <person name="Endo A."/>
        </authorList>
    </citation>
    <scope>NUCLEOTIDE SEQUENCE</scope>
    <source>
        <strain evidence="5">JCM 17466</strain>
    </source>
</reference>
<keyword evidence="6" id="KW-1185">Reference proteome</keyword>
<dbReference type="InterPro" id="IPR018060">
    <property type="entry name" value="HTH_AraC"/>
</dbReference>
<evidence type="ECO:0000259" key="4">
    <source>
        <dbReference type="PROSITE" id="PS01124"/>
    </source>
</evidence>
<keyword evidence="1" id="KW-0805">Transcription regulation</keyword>
<feature type="domain" description="HTH araC/xylS-type" evidence="4">
    <location>
        <begin position="177"/>
        <end position="275"/>
    </location>
</feature>
<keyword evidence="2" id="KW-0238">DNA-binding</keyword>
<dbReference type="InterPro" id="IPR037923">
    <property type="entry name" value="HTH-like"/>
</dbReference>
<dbReference type="InterPro" id="IPR018062">
    <property type="entry name" value="HTH_AraC-typ_CS"/>
</dbReference>
<dbReference type="InterPro" id="IPR009057">
    <property type="entry name" value="Homeodomain-like_sf"/>
</dbReference>
<dbReference type="PROSITE" id="PS00041">
    <property type="entry name" value="HTH_ARAC_FAMILY_1"/>
    <property type="match status" value="1"/>
</dbReference>
<keyword evidence="3" id="KW-0804">Transcription</keyword>
<comment type="caution">
    <text evidence="5">The sequence shown here is derived from an EMBL/GenBank/DDBJ whole genome shotgun (WGS) entry which is preliminary data.</text>
</comment>
<dbReference type="Pfam" id="PF12833">
    <property type="entry name" value="HTH_18"/>
    <property type="match status" value="1"/>
</dbReference>
<sequence length="282" mass="33251">MDRQSLKEQRKHGKYDFPFHIISHTDSLGTYNVSYHWHDEIEIIYLEYGEIDIRCSKKEYHLTSGDFYIINSNELHQISGRSPSLHHAVIFHPHFLDFSLFDRAEEVYIHPITSGSAQFAAGVCQDQDCLHLLRQLVGTSPKKYLSIKILLYALIDQFYQKNQIIMKEPSNAQDDLKKVLSYIQENFNKPLTLNQIAQQIMITPNYLCRYFKKKMGMTVFQYMKQYRINKSIDLLLQSDLSIINIAMQCGFDNLSYYIRTFKELTGLTPKQYRRQHTQQEIS</sequence>
<dbReference type="PANTHER" id="PTHR43280:SF2">
    <property type="entry name" value="HTH-TYPE TRANSCRIPTIONAL REGULATOR EXSA"/>
    <property type="match status" value="1"/>
</dbReference>
<name>A0A916VDF0_9FIRM</name>
<dbReference type="Pfam" id="PF02311">
    <property type="entry name" value="AraC_binding"/>
    <property type="match status" value="1"/>
</dbReference>
<proteinExistence type="predicted"/>
<dbReference type="InterPro" id="IPR003313">
    <property type="entry name" value="AraC-bd"/>
</dbReference>
<dbReference type="GO" id="GO:0003700">
    <property type="term" value="F:DNA-binding transcription factor activity"/>
    <property type="evidence" value="ECO:0007669"/>
    <property type="project" value="InterPro"/>
</dbReference>
<dbReference type="Proteomes" id="UP000613208">
    <property type="component" value="Unassembled WGS sequence"/>
</dbReference>
<evidence type="ECO:0000256" key="3">
    <source>
        <dbReference type="ARBA" id="ARBA00023163"/>
    </source>
</evidence>
<dbReference type="AlphaFoldDB" id="A0A916VDF0"/>
<evidence type="ECO:0000313" key="5">
    <source>
        <dbReference type="EMBL" id="GFO85133.1"/>
    </source>
</evidence>
<gene>
    <name evidence="5" type="ORF">ANBU17_14800</name>
</gene>
<dbReference type="PANTHER" id="PTHR43280">
    <property type="entry name" value="ARAC-FAMILY TRANSCRIPTIONAL REGULATOR"/>
    <property type="match status" value="1"/>
</dbReference>
<dbReference type="SUPFAM" id="SSF51215">
    <property type="entry name" value="Regulatory protein AraC"/>
    <property type="match status" value="1"/>
</dbReference>
<dbReference type="InterPro" id="IPR020449">
    <property type="entry name" value="Tscrpt_reg_AraC-type_HTH"/>
</dbReference>
<dbReference type="InterPro" id="IPR014710">
    <property type="entry name" value="RmlC-like_jellyroll"/>
</dbReference>
<dbReference type="SMART" id="SM00342">
    <property type="entry name" value="HTH_ARAC"/>
    <property type="match status" value="1"/>
</dbReference>